<evidence type="ECO:0000259" key="1">
    <source>
        <dbReference type="Pfam" id="PF17759"/>
    </source>
</evidence>
<reference evidence="2" key="1">
    <citation type="journal article" date="2021" name="Proc. Natl. Acad. Sci. U.S.A.">
        <title>Global biogeography of chemosynthetic symbionts reveals both localized and globally distributed symbiont groups. .</title>
        <authorList>
            <person name="Osvatic J.T."/>
            <person name="Wilkins L.G.E."/>
            <person name="Leibrecht L."/>
            <person name="Leray M."/>
            <person name="Zauner S."/>
            <person name="Polzin J."/>
            <person name="Camacho Y."/>
            <person name="Gros O."/>
            <person name="van Gils J.A."/>
            <person name="Eisen J.A."/>
            <person name="Petersen J.M."/>
            <person name="Yuen B."/>
        </authorList>
    </citation>
    <scope>NUCLEOTIDE SEQUENCE</scope>
    <source>
        <strain evidence="2">MAGclacostrist064TRANS</strain>
    </source>
</reference>
<evidence type="ECO:0000313" key="3">
    <source>
        <dbReference type="Proteomes" id="UP000886667"/>
    </source>
</evidence>
<feature type="non-terminal residue" evidence="2">
    <location>
        <position position="1"/>
    </location>
</feature>
<dbReference type="Proteomes" id="UP000886667">
    <property type="component" value="Unassembled WGS sequence"/>
</dbReference>
<dbReference type="GO" id="GO:0016874">
    <property type="term" value="F:ligase activity"/>
    <property type="evidence" value="ECO:0007669"/>
    <property type="project" value="UniProtKB-KW"/>
</dbReference>
<dbReference type="InterPro" id="IPR045864">
    <property type="entry name" value="aa-tRNA-synth_II/BPL/LPL"/>
</dbReference>
<protein>
    <submittedName>
        <fullName evidence="2">Phenylalanine--tRNA ligase subunit beta</fullName>
    </submittedName>
</protein>
<dbReference type="Gene3D" id="3.30.930.10">
    <property type="entry name" value="Bira Bifunctional Protein, Domain 2"/>
    <property type="match status" value="1"/>
</dbReference>
<feature type="non-terminal residue" evidence="2">
    <location>
        <position position="88"/>
    </location>
</feature>
<feature type="domain" description="Phenylalanyl tRNA synthetase beta chain core" evidence="1">
    <location>
        <begin position="1"/>
        <end position="88"/>
    </location>
</feature>
<sequence>GLIAGNAQAEQWGEAGRAVDFYDIKADLEALLSLTGHHQGIGFAAVKHPALHPGQSAEVRIHDRIVGMLGMLHPELERKMGLNGATFV</sequence>
<dbReference type="AlphaFoldDB" id="A0A9E4T2T1"/>
<accession>A0A9E4T2T1</accession>
<evidence type="ECO:0000313" key="2">
    <source>
        <dbReference type="EMBL" id="MCG7948255.1"/>
    </source>
</evidence>
<organism evidence="2 3">
    <name type="scientific">Candidatus Thiodiazotropha taylori</name>
    <dbReference type="NCBI Taxonomy" id="2792791"/>
    <lineage>
        <taxon>Bacteria</taxon>
        <taxon>Pseudomonadati</taxon>
        <taxon>Pseudomonadota</taxon>
        <taxon>Gammaproteobacteria</taxon>
        <taxon>Chromatiales</taxon>
        <taxon>Sedimenticolaceae</taxon>
        <taxon>Candidatus Thiodiazotropha</taxon>
    </lineage>
</organism>
<dbReference type="SUPFAM" id="SSF55681">
    <property type="entry name" value="Class II aaRS and biotin synthetases"/>
    <property type="match status" value="1"/>
</dbReference>
<comment type="caution">
    <text evidence="2">The sequence shown here is derived from an EMBL/GenBank/DDBJ whole genome shotgun (WGS) entry which is preliminary data.</text>
</comment>
<dbReference type="Pfam" id="PF17759">
    <property type="entry name" value="tRNA_synthFbeta"/>
    <property type="match status" value="1"/>
</dbReference>
<proteinExistence type="predicted"/>
<keyword evidence="2" id="KW-0436">Ligase</keyword>
<dbReference type="InterPro" id="IPR041616">
    <property type="entry name" value="PheRS_beta_core"/>
</dbReference>
<name>A0A9E4T2T1_9GAMM</name>
<gene>
    <name evidence="2" type="ORF">JAZ07_18075</name>
</gene>
<dbReference type="EMBL" id="JAEPCM010000655">
    <property type="protein sequence ID" value="MCG7948255.1"/>
    <property type="molecule type" value="Genomic_DNA"/>
</dbReference>